<dbReference type="Pfam" id="PF00061">
    <property type="entry name" value="Lipocalin"/>
    <property type="match status" value="1"/>
</dbReference>
<dbReference type="Gene3D" id="2.40.128.20">
    <property type="match status" value="1"/>
</dbReference>
<sequence length="134" mass="15417">MVQIEGKYAHERNENLDEYFKAVGVPYIPRKMMCSTKPALEIVKKDEEWTITVSTFFRTTVSKFRLAEEYDEEMPGGIIKNTTVLEGGDKLVTKSLGPNNTNFVRTYQFSGEGCIIVYKHETSGTEAKRYFKRI</sequence>
<dbReference type="InterPro" id="IPR000566">
    <property type="entry name" value="Lipocln_cytosolic_FA-bd_dom"/>
</dbReference>
<proteinExistence type="inferred from homology"/>
<evidence type="ECO:0000256" key="1">
    <source>
        <dbReference type="ARBA" id="ARBA00008390"/>
    </source>
</evidence>
<comment type="similarity">
    <text evidence="1">Belongs to the calycin superfamily. Fatty-acid binding protein (FABP) family.</text>
</comment>
<reference evidence="3" key="1">
    <citation type="journal article" date="2023" name="Insect Mol. Biol.">
        <title>Genome sequencing provides insights into the evolution of gene families encoding plant cell wall-degrading enzymes in longhorned beetles.</title>
        <authorList>
            <person name="Shin N.R."/>
            <person name="Okamura Y."/>
            <person name="Kirsch R."/>
            <person name="Pauchet Y."/>
        </authorList>
    </citation>
    <scope>NUCLEOTIDE SEQUENCE</scope>
    <source>
        <strain evidence="3">RBIC_L_NR</strain>
    </source>
</reference>
<dbReference type="InterPro" id="IPR012674">
    <property type="entry name" value="Calycin"/>
</dbReference>
<dbReference type="SUPFAM" id="SSF50814">
    <property type="entry name" value="Lipocalins"/>
    <property type="match status" value="1"/>
</dbReference>
<keyword evidence="4" id="KW-1185">Reference proteome</keyword>
<dbReference type="AlphaFoldDB" id="A0AAV8ZQ32"/>
<feature type="domain" description="Lipocalin/cytosolic fatty-acid binding" evidence="2">
    <location>
        <begin position="6"/>
        <end position="97"/>
    </location>
</feature>
<dbReference type="CDD" id="cd00742">
    <property type="entry name" value="FABP"/>
    <property type="match status" value="1"/>
</dbReference>
<name>A0AAV8ZQ32_9CUCU</name>
<gene>
    <name evidence="3" type="ORF">NQ314_003089</name>
</gene>
<dbReference type="EMBL" id="JANEYF010000896">
    <property type="protein sequence ID" value="KAJ8967116.1"/>
    <property type="molecule type" value="Genomic_DNA"/>
</dbReference>
<protein>
    <recommendedName>
        <fullName evidence="2">Lipocalin/cytosolic fatty-acid binding domain-containing protein</fullName>
    </recommendedName>
</protein>
<comment type="caution">
    <text evidence="3">The sequence shown here is derived from an EMBL/GenBank/DDBJ whole genome shotgun (WGS) entry which is preliminary data.</text>
</comment>
<dbReference type="GO" id="GO:0008289">
    <property type="term" value="F:lipid binding"/>
    <property type="evidence" value="ECO:0007669"/>
    <property type="project" value="InterPro"/>
</dbReference>
<evidence type="ECO:0000259" key="2">
    <source>
        <dbReference type="Pfam" id="PF00061"/>
    </source>
</evidence>
<evidence type="ECO:0000313" key="3">
    <source>
        <dbReference type="EMBL" id="KAJ8967116.1"/>
    </source>
</evidence>
<organism evidence="3 4">
    <name type="scientific">Rhamnusium bicolor</name>
    <dbReference type="NCBI Taxonomy" id="1586634"/>
    <lineage>
        <taxon>Eukaryota</taxon>
        <taxon>Metazoa</taxon>
        <taxon>Ecdysozoa</taxon>
        <taxon>Arthropoda</taxon>
        <taxon>Hexapoda</taxon>
        <taxon>Insecta</taxon>
        <taxon>Pterygota</taxon>
        <taxon>Neoptera</taxon>
        <taxon>Endopterygota</taxon>
        <taxon>Coleoptera</taxon>
        <taxon>Polyphaga</taxon>
        <taxon>Cucujiformia</taxon>
        <taxon>Chrysomeloidea</taxon>
        <taxon>Cerambycidae</taxon>
        <taxon>Lepturinae</taxon>
        <taxon>Rhagiini</taxon>
        <taxon>Rhamnusium</taxon>
    </lineage>
</organism>
<evidence type="ECO:0000313" key="4">
    <source>
        <dbReference type="Proteomes" id="UP001162156"/>
    </source>
</evidence>
<dbReference type="PANTHER" id="PTHR11955">
    <property type="entry name" value="FATTY ACID BINDING PROTEIN"/>
    <property type="match status" value="1"/>
</dbReference>
<dbReference type="Proteomes" id="UP001162156">
    <property type="component" value="Unassembled WGS sequence"/>
</dbReference>
<dbReference type="InterPro" id="IPR031259">
    <property type="entry name" value="ILBP"/>
</dbReference>
<accession>A0AAV8ZQ32</accession>